<evidence type="ECO:0008006" key="4">
    <source>
        <dbReference type="Google" id="ProtNLM"/>
    </source>
</evidence>
<comment type="caution">
    <text evidence="2">The sequence shown here is derived from an EMBL/GenBank/DDBJ whole genome shotgun (WGS) entry which is preliminary data.</text>
</comment>
<dbReference type="Gene3D" id="2.120.10.80">
    <property type="entry name" value="Kelch-type beta propeller"/>
    <property type="match status" value="2"/>
</dbReference>
<proteinExistence type="predicted"/>
<dbReference type="InterPro" id="IPR015915">
    <property type="entry name" value="Kelch-typ_b-propeller"/>
</dbReference>
<sequence>MATLAHHTAVSAQEHGYYTPIVTTGAAFARTQTKLYVLSGNAQNVGNSAIPQFISLDLNVNWNTTAPAWTKLADGPMQDIFPAAFTSDEQSMFVFHLKVKGLPWQYHVESDSWYVGGKDSFTDMDMQGVNVVTDPRSSLMYVPEGYDLALLNQKPWNLTTMAIFDPLTSSLNHMILPVPDEVFPVRQYYGNVWSKKRNSILYFGGHNLYVSAPVPKYPNIVTEFSPDTMTFRALASAENAPSMRADHCMAAISNEVFVLDVDSGNWTQGVSANQPRMYPACTVAGNQLIVWGGRTAENVLAPPEILIYDFVLRNWTTRNDPEESKSLATAAASLSMEGGGSSRSRRSNNLVKDPMESNEEYELERTLMDLEEQKRELELKQQQLVLQHRAENPEPMSSEDAGVMAKAQKRGPTAYVEPEVEYIPVPTPGFLDQQQQKQHEALSKGTPGSAGTKFSDKSSGSSSSWTPTTYAVPSSSSSLPAPSYISPSSIVRTMSTDGVQGGLVQIVPEPMYEPNRGFDPMVPDLVYGQQTGSGKEWIRRAQGPQIVVGDPDEEGTVTSPLNLATIPLPSP</sequence>
<evidence type="ECO:0000256" key="1">
    <source>
        <dbReference type="SAM" id="MobiDB-lite"/>
    </source>
</evidence>
<dbReference type="OrthoDB" id="10251809at2759"/>
<feature type="region of interest" description="Disordered" evidence="1">
    <location>
        <begin position="321"/>
        <end position="361"/>
    </location>
</feature>
<evidence type="ECO:0000313" key="2">
    <source>
        <dbReference type="EMBL" id="KAG0299257.1"/>
    </source>
</evidence>
<dbReference type="InterPro" id="IPR011043">
    <property type="entry name" value="Gal_Oxase/kelch_b-propeller"/>
</dbReference>
<keyword evidence="3" id="KW-1185">Reference proteome</keyword>
<feature type="compositionally biased region" description="Low complexity" evidence="1">
    <location>
        <begin position="457"/>
        <end position="485"/>
    </location>
</feature>
<dbReference type="SUPFAM" id="SSF50965">
    <property type="entry name" value="Galactose oxidase, central domain"/>
    <property type="match status" value="1"/>
</dbReference>
<feature type="region of interest" description="Disordered" evidence="1">
    <location>
        <begin position="546"/>
        <end position="571"/>
    </location>
</feature>
<dbReference type="AlphaFoldDB" id="A0A9P6QWL8"/>
<dbReference type="Proteomes" id="UP000823405">
    <property type="component" value="Unassembled WGS sequence"/>
</dbReference>
<organism evidence="2 3">
    <name type="scientific">Linnemannia gamsii</name>
    <dbReference type="NCBI Taxonomy" id="64522"/>
    <lineage>
        <taxon>Eukaryota</taxon>
        <taxon>Fungi</taxon>
        <taxon>Fungi incertae sedis</taxon>
        <taxon>Mucoromycota</taxon>
        <taxon>Mortierellomycotina</taxon>
        <taxon>Mortierellomycetes</taxon>
        <taxon>Mortierellales</taxon>
        <taxon>Mortierellaceae</taxon>
        <taxon>Linnemannia</taxon>
    </lineage>
</organism>
<feature type="compositionally biased region" description="Low complexity" evidence="1">
    <location>
        <begin position="326"/>
        <end position="335"/>
    </location>
</feature>
<feature type="region of interest" description="Disordered" evidence="1">
    <location>
        <begin position="425"/>
        <end position="485"/>
    </location>
</feature>
<gene>
    <name evidence="2" type="ORF">BGZ97_003810</name>
</gene>
<protein>
    <recommendedName>
        <fullName evidence="4">Galactose oxidase</fullName>
    </recommendedName>
</protein>
<reference evidence="2" key="1">
    <citation type="journal article" date="2020" name="Fungal Divers.">
        <title>Resolving the Mortierellaceae phylogeny through synthesis of multi-gene phylogenetics and phylogenomics.</title>
        <authorList>
            <person name="Vandepol N."/>
            <person name="Liber J."/>
            <person name="Desiro A."/>
            <person name="Na H."/>
            <person name="Kennedy M."/>
            <person name="Barry K."/>
            <person name="Grigoriev I.V."/>
            <person name="Miller A.N."/>
            <person name="O'Donnell K."/>
            <person name="Stajich J.E."/>
            <person name="Bonito G."/>
        </authorList>
    </citation>
    <scope>NUCLEOTIDE SEQUENCE</scope>
    <source>
        <strain evidence="2">NVP60</strain>
    </source>
</reference>
<name>A0A9P6QWL8_9FUNG</name>
<accession>A0A9P6QWL8</accession>
<evidence type="ECO:0000313" key="3">
    <source>
        <dbReference type="Proteomes" id="UP000823405"/>
    </source>
</evidence>
<dbReference type="EMBL" id="JAAAIN010001917">
    <property type="protein sequence ID" value="KAG0299257.1"/>
    <property type="molecule type" value="Genomic_DNA"/>
</dbReference>